<evidence type="ECO:0000313" key="2">
    <source>
        <dbReference type="Proteomes" id="UP000014254"/>
    </source>
</evidence>
<dbReference type="VEuPathDB" id="FungiDB:HMPREF1544_03068"/>
<evidence type="ECO:0000313" key="1">
    <source>
        <dbReference type="EMBL" id="EPB90092.1"/>
    </source>
</evidence>
<proteinExistence type="predicted"/>
<accession>S2JNI6</accession>
<keyword evidence="2" id="KW-1185">Reference proteome</keyword>
<dbReference type="InParanoid" id="S2JNI6"/>
<dbReference type="AlphaFoldDB" id="S2JNI6"/>
<organism evidence="1 2">
    <name type="scientific">Mucor circinelloides f. circinelloides (strain 1006PhL)</name>
    <name type="common">Mucormycosis agent</name>
    <name type="synonym">Calyptromyces circinelloides</name>
    <dbReference type="NCBI Taxonomy" id="1220926"/>
    <lineage>
        <taxon>Eukaryota</taxon>
        <taxon>Fungi</taxon>
        <taxon>Fungi incertae sedis</taxon>
        <taxon>Mucoromycota</taxon>
        <taxon>Mucoromycotina</taxon>
        <taxon>Mucoromycetes</taxon>
        <taxon>Mucorales</taxon>
        <taxon>Mucorineae</taxon>
        <taxon>Mucoraceae</taxon>
        <taxon>Mucor</taxon>
    </lineage>
</organism>
<protein>
    <submittedName>
        <fullName evidence="1">Uncharacterized protein</fullName>
    </submittedName>
</protein>
<dbReference type="Proteomes" id="UP000014254">
    <property type="component" value="Unassembled WGS sequence"/>
</dbReference>
<reference evidence="2" key="1">
    <citation type="submission" date="2013-05" db="EMBL/GenBank/DDBJ databases">
        <title>The Genome sequence of Mucor circinelloides f. circinelloides 1006PhL.</title>
        <authorList>
            <consortium name="The Broad Institute Genomics Platform"/>
            <person name="Cuomo C."/>
            <person name="Earl A."/>
            <person name="Findley K."/>
            <person name="Lee S.C."/>
            <person name="Walker B."/>
            <person name="Young S."/>
            <person name="Zeng Q."/>
            <person name="Gargeya S."/>
            <person name="Fitzgerald M."/>
            <person name="Haas B."/>
            <person name="Abouelleil A."/>
            <person name="Allen A.W."/>
            <person name="Alvarado L."/>
            <person name="Arachchi H.M."/>
            <person name="Berlin A.M."/>
            <person name="Chapman S.B."/>
            <person name="Gainer-Dewar J."/>
            <person name="Goldberg J."/>
            <person name="Griggs A."/>
            <person name="Gujja S."/>
            <person name="Hansen M."/>
            <person name="Howarth C."/>
            <person name="Imamovic A."/>
            <person name="Ireland A."/>
            <person name="Larimer J."/>
            <person name="McCowan C."/>
            <person name="Murphy C."/>
            <person name="Pearson M."/>
            <person name="Poon T.W."/>
            <person name="Priest M."/>
            <person name="Roberts A."/>
            <person name="Saif S."/>
            <person name="Shea T."/>
            <person name="Sisk P."/>
            <person name="Sykes S."/>
            <person name="Wortman J."/>
            <person name="Nusbaum C."/>
            <person name="Birren B."/>
        </authorList>
    </citation>
    <scope>NUCLEOTIDE SEQUENCE [LARGE SCALE GENOMIC DNA]</scope>
    <source>
        <strain evidence="2">1006PhL</strain>
    </source>
</reference>
<dbReference type="EMBL" id="KE123925">
    <property type="protein sequence ID" value="EPB90092.1"/>
    <property type="molecule type" value="Genomic_DNA"/>
</dbReference>
<name>S2JNI6_MUCC1</name>
<sequence>MYSIAAKSFKKYSGIELSQEEQYLEMTKNTDKQFSNIAACVEEYEKESKTVTLKRLKKYAEDGVKYTGKKLKTVAEDIVVTPIEQEKTSAELFFVVQQREKYKNNFRWGLCYEKGEEKGLFQRYSSALSLKNTYHNKRL</sequence>
<dbReference type="OrthoDB" id="2236902at2759"/>
<gene>
    <name evidence="1" type="ORF">HMPREF1544_03068</name>
</gene>